<reference evidence="1 3" key="1">
    <citation type="submission" date="2018-09" db="EMBL/GenBank/DDBJ databases">
        <title>Genomic investigation of the strawberry pathogen Phytophthora fragariae indicates pathogenicity is determined by transcriptional variation in three key races.</title>
        <authorList>
            <person name="Adams T.M."/>
            <person name="Armitage A.D."/>
            <person name="Sobczyk M.K."/>
            <person name="Bates H.J."/>
            <person name="Dunwell J.M."/>
            <person name="Nellist C.F."/>
            <person name="Harrison R.J."/>
        </authorList>
    </citation>
    <scope>NUCLEOTIDE SEQUENCE [LARGE SCALE GENOMIC DNA]</scope>
    <source>
        <strain evidence="1 3">SCRP249</strain>
        <strain evidence="2 4">SCRP333</strain>
    </source>
</reference>
<dbReference type="Proteomes" id="UP000429607">
    <property type="component" value="Unassembled WGS sequence"/>
</dbReference>
<sequence length="34" mass="3848">MAPSSKQVLRDVSVRSADLREVVREVAYRGDDQD</sequence>
<dbReference type="EMBL" id="QXFV01003755">
    <property type="protein sequence ID" value="KAE8974141.1"/>
    <property type="molecule type" value="Genomic_DNA"/>
</dbReference>
<dbReference type="EMBL" id="QXFT01003769">
    <property type="protein sequence ID" value="KAE9282793.1"/>
    <property type="molecule type" value="Genomic_DNA"/>
</dbReference>
<comment type="caution">
    <text evidence="1">The sequence shown here is derived from an EMBL/GenBank/DDBJ whole genome shotgun (WGS) entry which is preliminary data.</text>
</comment>
<name>A0A6A3HWR2_9STRA</name>
<keyword evidence="4" id="KW-1185">Reference proteome</keyword>
<gene>
    <name evidence="1" type="ORF">PR001_g26089</name>
    <name evidence="2" type="ORF">PR003_g27309</name>
</gene>
<evidence type="ECO:0000313" key="2">
    <source>
        <dbReference type="EMBL" id="KAE9282793.1"/>
    </source>
</evidence>
<evidence type="ECO:0000313" key="3">
    <source>
        <dbReference type="Proteomes" id="UP000429607"/>
    </source>
</evidence>
<dbReference type="Proteomes" id="UP000434957">
    <property type="component" value="Unassembled WGS sequence"/>
</dbReference>
<accession>A0A6A3HWR2</accession>
<organism evidence="1 3">
    <name type="scientific">Phytophthora rubi</name>
    <dbReference type="NCBI Taxonomy" id="129364"/>
    <lineage>
        <taxon>Eukaryota</taxon>
        <taxon>Sar</taxon>
        <taxon>Stramenopiles</taxon>
        <taxon>Oomycota</taxon>
        <taxon>Peronosporomycetes</taxon>
        <taxon>Peronosporales</taxon>
        <taxon>Peronosporaceae</taxon>
        <taxon>Phytophthora</taxon>
    </lineage>
</organism>
<dbReference type="AlphaFoldDB" id="A0A6A3HWR2"/>
<protein>
    <submittedName>
        <fullName evidence="1">Uncharacterized protein</fullName>
    </submittedName>
</protein>
<proteinExistence type="predicted"/>
<evidence type="ECO:0000313" key="1">
    <source>
        <dbReference type="EMBL" id="KAE8974141.1"/>
    </source>
</evidence>
<evidence type="ECO:0000313" key="4">
    <source>
        <dbReference type="Proteomes" id="UP000434957"/>
    </source>
</evidence>